<comment type="caution">
    <text evidence="5">The sequence shown here is derived from an EMBL/GenBank/DDBJ whole genome shotgun (WGS) entry which is preliminary data.</text>
</comment>
<feature type="compositionally biased region" description="Polar residues" evidence="3">
    <location>
        <begin position="50"/>
        <end position="61"/>
    </location>
</feature>
<dbReference type="OMA" id="CARDEDW"/>
<evidence type="ECO:0000313" key="5">
    <source>
        <dbReference type="EMBL" id="KDN63138.1"/>
    </source>
</evidence>
<sequence length="347" mass="37156">MGVSSGPQLGAGQPLVPAAATAVDRRSPEPSSALGVSSVSPRREHDAAISQLSTDATSHQQPAEEVRGKEKAAAAGADDPDAYESRHVHTVYEAIAPHFSSTRYKPWPLVASFLLSLPPGSIGLDAGCGNGKYIGVNPALYIIASDRSANLASLARSYQPPHFDAGACGTGNKKNKKTKEGTVTSDSASAARAAQPPPPPPPARAPKNQVLVADSLALPYRGAAFDFAISIAVIHHMSTRERRRAAVAALLDAVRPGTGKVLVMVWALEQGGSRRGWDAGAAQDQLVSWVTKGRKERDQPARDETFQRYYHLYRQGELEEDVVEMGGRVVESGYERDNWWAIFCRDP</sequence>
<dbReference type="STRING" id="1173701.A0A066X1X1"/>
<dbReference type="InterPro" id="IPR013216">
    <property type="entry name" value="Methyltransf_11"/>
</dbReference>
<gene>
    <name evidence="5" type="ORF">CSUB01_05599</name>
</gene>
<keyword evidence="2 5" id="KW-0808">Transferase</keyword>
<evidence type="ECO:0000256" key="2">
    <source>
        <dbReference type="ARBA" id="ARBA00022679"/>
    </source>
</evidence>
<dbReference type="GO" id="GO:0000049">
    <property type="term" value="F:tRNA binding"/>
    <property type="evidence" value="ECO:0007669"/>
    <property type="project" value="TreeGrafter"/>
</dbReference>
<proteinExistence type="predicted"/>
<feature type="compositionally biased region" description="Basic and acidic residues" evidence="3">
    <location>
        <begin position="62"/>
        <end position="72"/>
    </location>
</feature>
<dbReference type="PANTHER" id="PTHR13069:SF21">
    <property type="entry name" value="ALKYLATED DNA REPAIR PROTEIN ALKB HOMOLOG 8"/>
    <property type="match status" value="1"/>
</dbReference>
<reference evidence="6" key="1">
    <citation type="journal article" date="2014" name="Genome Announc.">
        <title>Draft genome sequence of Colletotrichum sublineola, a destructive pathogen of cultivated sorghum.</title>
        <authorList>
            <person name="Baroncelli R."/>
            <person name="Sanz-Martin J.M."/>
            <person name="Rech G.E."/>
            <person name="Sukno S.A."/>
            <person name="Thon M.R."/>
        </authorList>
    </citation>
    <scope>NUCLEOTIDE SEQUENCE [LARGE SCALE GENOMIC DNA]</scope>
    <source>
        <strain evidence="6">TX430BB</strain>
    </source>
</reference>
<dbReference type="eggNOG" id="KOG1331">
    <property type="taxonomic scope" value="Eukaryota"/>
</dbReference>
<evidence type="ECO:0000256" key="1">
    <source>
        <dbReference type="ARBA" id="ARBA00022603"/>
    </source>
</evidence>
<dbReference type="Gene3D" id="3.40.50.150">
    <property type="entry name" value="Vaccinia Virus protein VP39"/>
    <property type="match status" value="1"/>
</dbReference>
<dbReference type="AlphaFoldDB" id="A0A066X1X1"/>
<keyword evidence="1 5" id="KW-0489">Methyltransferase</keyword>
<evidence type="ECO:0000256" key="3">
    <source>
        <dbReference type="SAM" id="MobiDB-lite"/>
    </source>
</evidence>
<evidence type="ECO:0000259" key="4">
    <source>
        <dbReference type="Pfam" id="PF08241"/>
    </source>
</evidence>
<dbReference type="PANTHER" id="PTHR13069">
    <property type="entry name" value="ALKYLATED DNA REPAIR PROTEIN ALKB HOMOLOG 8"/>
    <property type="match status" value="1"/>
</dbReference>
<accession>A0A066X1X1</accession>
<feature type="domain" description="Methyltransferase type 11" evidence="4">
    <location>
        <begin position="203"/>
        <end position="257"/>
    </location>
</feature>
<name>A0A066X1X1_COLSU</name>
<dbReference type="SUPFAM" id="SSF53335">
    <property type="entry name" value="S-adenosyl-L-methionine-dependent methyltransferases"/>
    <property type="match status" value="1"/>
</dbReference>
<dbReference type="GO" id="GO:0008757">
    <property type="term" value="F:S-adenosylmethionine-dependent methyltransferase activity"/>
    <property type="evidence" value="ECO:0007669"/>
    <property type="project" value="InterPro"/>
</dbReference>
<feature type="compositionally biased region" description="Pro residues" evidence="3">
    <location>
        <begin position="195"/>
        <end position="204"/>
    </location>
</feature>
<dbReference type="Pfam" id="PF08241">
    <property type="entry name" value="Methyltransf_11"/>
    <property type="match status" value="1"/>
</dbReference>
<evidence type="ECO:0000313" key="6">
    <source>
        <dbReference type="Proteomes" id="UP000027238"/>
    </source>
</evidence>
<protein>
    <submittedName>
        <fullName evidence="5">Putative tRNA (Uracil-5-)-methyltransferase TRM9</fullName>
    </submittedName>
</protein>
<dbReference type="GO" id="GO:0002098">
    <property type="term" value="P:tRNA wobble uridine modification"/>
    <property type="evidence" value="ECO:0007669"/>
    <property type="project" value="TreeGrafter"/>
</dbReference>
<dbReference type="GO" id="GO:0030488">
    <property type="term" value="P:tRNA methylation"/>
    <property type="evidence" value="ECO:0007669"/>
    <property type="project" value="TreeGrafter"/>
</dbReference>
<dbReference type="EMBL" id="JMSE01001261">
    <property type="protein sequence ID" value="KDN63138.1"/>
    <property type="molecule type" value="Genomic_DNA"/>
</dbReference>
<keyword evidence="6" id="KW-1185">Reference proteome</keyword>
<dbReference type="HOGENOM" id="CLU_029501_2_2_1"/>
<dbReference type="InterPro" id="IPR051422">
    <property type="entry name" value="AlkB_tRNA_MeTrf/Diox"/>
</dbReference>
<dbReference type="OrthoDB" id="271595at2759"/>
<dbReference type="GO" id="GO:0106335">
    <property type="term" value="F:tRNA (5-carboxymethyluridine(34)-5-O)-methyltransferase activity"/>
    <property type="evidence" value="ECO:0007669"/>
    <property type="project" value="TreeGrafter"/>
</dbReference>
<dbReference type="GO" id="GO:0005737">
    <property type="term" value="C:cytoplasm"/>
    <property type="evidence" value="ECO:0007669"/>
    <property type="project" value="TreeGrafter"/>
</dbReference>
<dbReference type="GO" id="GO:0005634">
    <property type="term" value="C:nucleus"/>
    <property type="evidence" value="ECO:0007669"/>
    <property type="project" value="TreeGrafter"/>
</dbReference>
<dbReference type="InterPro" id="IPR029063">
    <property type="entry name" value="SAM-dependent_MTases_sf"/>
</dbReference>
<organism evidence="5 6">
    <name type="scientific">Colletotrichum sublineola</name>
    <name type="common">Sorghum anthracnose fungus</name>
    <dbReference type="NCBI Taxonomy" id="1173701"/>
    <lineage>
        <taxon>Eukaryota</taxon>
        <taxon>Fungi</taxon>
        <taxon>Dikarya</taxon>
        <taxon>Ascomycota</taxon>
        <taxon>Pezizomycotina</taxon>
        <taxon>Sordariomycetes</taxon>
        <taxon>Hypocreomycetidae</taxon>
        <taxon>Glomerellales</taxon>
        <taxon>Glomerellaceae</taxon>
        <taxon>Colletotrichum</taxon>
        <taxon>Colletotrichum graminicola species complex</taxon>
    </lineage>
</organism>
<feature type="region of interest" description="Disordered" evidence="3">
    <location>
        <begin position="163"/>
        <end position="207"/>
    </location>
</feature>
<feature type="region of interest" description="Disordered" evidence="3">
    <location>
        <begin position="1"/>
        <end position="81"/>
    </location>
</feature>
<dbReference type="Proteomes" id="UP000027238">
    <property type="component" value="Unassembled WGS sequence"/>
</dbReference>